<keyword evidence="3" id="KW-1185">Reference proteome</keyword>
<organism evidence="2 3">
    <name type="scientific">Albula glossodonta</name>
    <name type="common">roundjaw bonefish</name>
    <dbReference type="NCBI Taxonomy" id="121402"/>
    <lineage>
        <taxon>Eukaryota</taxon>
        <taxon>Metazoa</taxon>
        <taxon>Chordata</taxon>
        <taxon>Craniata</taxon>
        <taxon>Vertebrata</taxon>
        <taxon>Euteleostomi</taxon>
        <taxon>Actinopterygii</taxon>
        <taxon>Neopterygii</taxon>
        <taxon>Teleostei</taxon>
        <taxon>Albuliformes</taxon>
        <taxon>Albulidae</taxon>
        <taxon>Albula</taxon>
    </lineage>
</organism>
<evidence type="ECO:0000256" key="1">
    <source>
        <dbReference type="SAM" id="MobiDB-lite"/>
    </source>
</evidence>
<evidence type="ECO:0000313" key="2">
    <source>
        <dbReference type="EMBL" id="KAG9343278.1"/>
    </source>
</evidence>
<feature type="region of interest" description="Disordered" evidence="1">
    <location>
        <begin position="57"/>
        <end position="76"/>
    </location>
</feature>
<protein>
    <submittedName>
        <fullName evidence="2">Uncharacterized protein</fullName>
    </submittedName>
</protein>
<evidence type="ECO:0000313" key="3">
    <source>
        <dbReference type="Proteomes" id="UP000824540"/>
    </source>
</evidence>
<dbReference type="Proteomes" id="UP000824540">
    <property type="component" value="Unassembled WGS sequence"/>
</dbReference>
<accession>A0A8T2P0V8</accession>
<dbReference type="AlphaFoldDB" id="A0A8T2P0V8"/>
<dbReference type="EMBL" id="JAFBMS010000024">
    <property type="protein sequence ID" value="KAG9343278.1"/>
    <property type="molecule type" value="Genomic_DNA"/>
</dbReference>
<sequence>MKVLSLSSISRPWLSSSRALARESKESGSLVTGGCGFEEKRAHAEPGLAAFGEEGHKHSVLSEDSHPNALVEGQEERSEGRRCVQVALPLDWKRAWMGGSVVWSSCTMQTISALLPPVVMSMASWPEGYL</sequence>
<feature type="compositionally biased region" description="Basic and acidic residues" evidence="1">
    <location>
        <begin position="57"/>
        <end position="66"/>
    </location>
</feature>
<gene>
    <name evidence="2" type="ORF">JZ751_014259</name>
</gene>
<comment type="caution">
    <text evidence="2">The sequence shown here is derived from an EMBL/GenBank/DDBJ whole genome shotgun (WGS) entry which is preliminary data.</text>
</comment>
<name>A0A8T2P0V8_9TELE</name>
<proteinExistence type="predicted"/>
<reference evidence="2" key="1">
    <citation type="thesis" date="2021" institute="BYU ScholarsArchive" country="Provo, UT, USA">
        <title>Applications of and Algorithms for Genome Assembly and Genomic Analyses with an Emphasis on Marine Teleosts.</title>
        <authorList>
            <person name="Pickett B.D."/>
        </authorList>
    </citation>
    <scope>NUCLEOTIDE SEQUENCE</scope>
    <source>
        <strain evidence="2">HI-2016</strain>
    </source>
</reference>